<dbReference type="Pfam" id="PF12836">
    <property type="entry name" value="HHH_3"/>
    <property type="match status" value="1"/>
</dbReference>
<feature type="transmembrane region" description="Helical" evidence="2">
    <location>
        <begin position="21"/>
        <end position="39"/>
    </location>
</feature>
<keyword evidence="5" id="KW-1185">Reference proteome</keyword>
<dbReference type="PANTHER" id="PTHR21180">
    <property type="entry name" value="ENDONUCLEASE/EXONUCLEASE/PHOSPHATASE FAMILY DOMAIN-CONTAINING PROTEIN 1"/>
    <property type="match status" value="1"/>
</dbReference>
<protein>
    <recommendedName>
        <fullName evidence="3">Helix-hairpin-helix DNA-binding motif class 1 domain-containing protein</fullName>
    </recommendedName>
</protein>
<dbReference type="RefSeq" id="WP_095605307.1">
    <property type="nucleotide sequence ID" value="NZ_NSKE01000002.1"/>
</dbReference>
<feature type="compositionally biased region" description="Basic and acidic residues" evidence="1">
    <location>
        <begin position="91"/>
        <end position="101"/>
    </location>
</feature>
<organism evidence="4 5">
    <name type="scientific">Fodinibius salipaludis</name>
    <dbReference type="NCBI Taxonomy" id="2032627"/>
    <lineage>
        <taxon>Bacteria</taxon>
        <taxon>Pseudomonadati</taxon>
        <taxon>Balneolota</taxon>
        <taxon>Balneolia</taxon>
        <taxon>Balneolales</taxon>
        <taxon>Balneolaceae</taxon>
        <taxon>Fodinibius</taxon>
    </lineage>
</organism>
<evidence type="ECO:0000313" key="5">
    <source>
        <dbReference type="Proteomes" id="UP000218831"/>
    </source>
</evidence>
<keyword evidence="2" id="KW-0472">Membrane</keyword>
<dbReference type="GO" id="GO:0003677">
    <property type="term" value="F:DNA binding"/>
    <property type="evidence" value="ECO:0007669"/>
    <property type="project" value="InterPro"/>
</dbReference>
<dbReference type="Proteomes" id="UP000218831">
    <property type="component" value="Unassembled WGS sequence"/>
</dbReference>
<dbReference type="SUPFAM" id="SSF47781">
    <property type="entry name" value="RuvA domain 2-like"/>
    <property type="match status" value="1"/>
</dbReference>
<dbReference type="Gene3D" id="1.10.150.320">
    <property type="entry name" value="Photosystem II 12 kDa extrinsic protein"/>
    <property type="match status" value="1"/>
</dbReference>
<proteinExistence type="predicted"/>
<dbReference type="GO" id="GO:0006281">
    <property type="term" value="P:DNA repair"/>
    <property type="evidence" value="ECO:0007669"/>
    <property type="project" value="InterPro"/>
</dbReference>
<accession>A0A2A2GC97</accession>
<evidence type="ECO:0000313" key="4">
    <source>
        <dbReference type="EMBL" id="PAU95181.1"/>
    </source>
</evidence>
<evidence type="ECO:0000256" key="2">
    <source>
        <dbReference type="SAM" id="Phobius"/>
    </source>
</evidence>
<gene>
    <name evidence="4" type="ORF">CK503_03000</name>
</gene>
<feature type="region of interest" description="Disordered" evidence="1">
    <location>
        <begin position="91"/>
        <end position="115"/>
    </location>
</feature>
<dbReference type="PANTHER" id="PTHR21180:SF32">
    <property type="entry name" value="ENDONUCLEASE_EXONUCLEASE_PHOSPHATASE FAMILY DOMAIN-CONTAINING PROTEIN 1"/>
    <property type="match status" value="1"/>
</dbReference>
<evidence type="ECO:0000259" key="3">
    <source>
        <dbReference type="SMART" id="SM00278"/>
    </source>
</evidence>
<comment type="caution">
    <text evidence="4">The sequence shown here is derived from an EMBL/GenBank/DDBJ whole genome shotgun (WGS) entry which is preliminary data.</text>
</comment>
<dbReference type="SMART" id="SM00278">
    <property type="entry name" value="HhH1"/>
    <property type="match status" value="2"/>
</dbReference>
<dbReference type="AlphaFoldDB" id="A0A2A2GC97"/>
<dbReference type="OrthoDB" id="981124at2"/>
<reference evidence="4 5" key="1">
    <citation type="submission" date="2017-08" db="EMBL/GenBank/DDBJ databases">
        <title>Aliifodinibius alkalisoli sp. nov., isolated from saline alkaline soil.</title>
        <authorList>
            <person name="Liu D."/>
            <person name="Zhang G."/>
        </authorList>
    </citation>
    <scope>NUCLEOTIDE SEQUENCE [LARGE SCALE GENOMIC DNA]</scope>
    <source>
        <strain evidence="4 5">WN023</strain>
    </source>
</reference>
<name>A0A2A2GC97_9BACT</name>
<dbReference type="InterPro" id="IPR003583">
    <property type="entry name" value="Hlx-hairpin-Hlx_DNA-bd_motif"/>
</dbReference>
<feature type="domain" description="Helix-hairpin-helix DNA-binding motif class 1" evidence="3">
    <location>
        <begin position="158"/>
        <end position="177"/>
    </location>
</feature>
<dbReference type="InterPro" id="IPR051675">
    <property type="entry name" value="Endo/Exo/Phosphatase_dom_1"/>
</dbReference>
<feature type="domain" description="Helix-hairpin-helix DNA-binding motif class 1" evidence="3">
    <location>
        <begin position="128"/>
        <end position="147"/>
    </location>
</feature>
<keyword evidence="2" id="KW-1133">Transmembrane helix</keyword>
<sequence>MKRTLFFWLEKLKIAPGERKAITGLLVLLILLGGLNLALSPSVPFEDGNYLELEQQFAERTAMLKAEEEKLMEQYFPSSEKQIAKAHIDTVTEDSTSNKEVDDSEKEVGGTGQNTGIERINVNTANIEALKALPGIGPAYAKRIIKYRNESGNFKSFEELKNIKGIAQKRLDKLMPFIKLKDSE</sequence>
<dbReference type="EMBL" id="NSKE01000002">
    <property type="protein sequence ID" value="PAU95181.1"/>
    <property type="molecule type" value="Genomic_DNA"/>
</dbReference>
<keyword evidence="2" id="KW-0812">Transmembrane</keyword>
<dbReference type="InterPro" id="IPR010994">
    <property type="entry name" value="RuvA_2-like"/>
</dbReference>
<evidence type="ECO:0000256" key="1">
    <source>
        <dbReference type="SAM" id="MobiDB-lite"/>
    </source>
</evidence>